<name>A0A5B7JU63_PORTR</name>
<dbReference type="AlphaFoldDB" id="A0A5B7JU63"/>
<feature type="compositionally biased region" description="Pro residues" evidence="1">
    <location>
        <begin position="83"/>
        <end position="96"/>
    </location>
</feature>
<comment type="caution">
    <text evidence="2">The sequence shown here is derived from an EMBL/GenBank/DDBJ whole genome shotgun (WGS) entry which is preliminary data.</text>
</comment>
<evidence type="ECO:0000256" key="1">
    <source>
        <dbReference type="SAM" id="MobiDB-lite"/>
    </source>
</evidence>
<reference evidence="2 3" key="1">
    <citation type="submission" date="2019-05" db="EMBL/GenBank/DDBJ databases">
        <title>Another draft genome of Portunus trituberculatus and its Hox gene families provides insights of decapod evolution.</title>
        <authorList>
            <person name="Jeong J.-H."/>
            <person name="Song I."/>
            <person name="Kim S."/>
            <person name="Choi T."/>
            <person name="Kim D."/>
            <person name="Ryu S."/>
            <person name="Kim W."/>
        </authorList>
    </citation>
    <scope>NUCLEOTIDE SEQUENCE [LARGE SCALE GENOMIC DNA]</scope>
    <source>
        <tissue evidence="2">Muscle</tissue>
    </source>
</reference>
<sequence length="127" mass="14303">MMHLLWVANANVATAVRERRLCVKLRRVPGKEVVEQLNIKPSHSRTPDVYIKGNSILASFRTCPKVHGGEAEPLTSLRTCPASHPPTSPPPHPFLPRPTREHRSNAEERAFRHYQDDFTAFLGMLCG</sequence>
<feature type="region of interest" description="Disordered" evidence="1">
    <location>
        <begin position="75"/>
        <end position="106"/>
    </location>
</feature>
<keyword evidence="3" id="KW-1185">Reference proteome</keyword>
<dbReference type="Proteomes" id="UP000324222">
    <property type="component" value="Unassembled WGS sequence"/>
</dbReference>
<protein>
    <submittedName>
        <fullName evidence="2">Uncharacterized protein</fullName>
    </submittedName>
</protein>
<evidence type="ECO:0000313" key="2">
    <source>
        <dbReference type="EMBL" id="MPC97846.1"/>
    </source>
</evidence>
<proteinExistence type="predicted"/>
<organism evidence="2 3">
    <name type="scientific">Portunus trituberculatus</name>
    <name type="common">Swimming crab</name>
    <name type="synonym">Neptunus trituberculatus</name>
    <dbReference type="NCBI Taxonomy" id="210409"/>
    <lineage>
        <taxon>Eukaryota</taxon>
        <taxon>Metazoa</taxon>
        <taxon>Ecdysozoa</taxon>
        <taxon>Arthropoda</taxon>
        <taxon>Crustacea</taxon>
        <taxon>Multicrustacea</taxon>
        <taxon>Malacostraca</taxon>
        <taxon>Eumalacostraca</taxon>
        <taxon>Eucarida</taxon>
        <taxon>Decapoda</taxon>
        <taxon>Pleocyemata</taxon>
        <taxon>Brachyura</taxon>
        <taxon>Eubrachyura</taxon>
        <taxon>Portunoidea</taxon>
        <taxon>Portunidae</taxon>
        <taxon>Portuninae</taxon>
        <taxon>Portunus</taxon>
    </lineage>
</organism>
<accession>A0A5B7JU63</accession>
<gene>
    <name evidence="2" type="ORF">E2C01_093183</name>
</gene>
<dbReference type="EMBL" id="VSRR010111698">
    <property type="protein sequence ID" value="MPC97846.1"/>
    <property type="molecule type" value="Genomic_DNA"/>
</dbReference>
<evidence type="ECO:0000313" key="3">
    <source>
        <dbReference type="Proteomes" id="UP000324222"/>
    </source>
</evidence>